<dbReference type="EMBL" id="CP027306">
    <property type="protein sequence ID" value="AXE80845.1"/>
    <property type="molecule type" value="Genomic_DNA"/>
</dbReference>
<evidence type="ECO:0000313" key="2">
    <source>
        <dbReference type="EMBL" id="AXE80845.1"/>
    </source>
</evidence>
<dbReference type="SMART" id="SM00530">
    <property type="entry name" value="HTH_XRE"/>
    <property type="match status" value="1"/>
</dbReference>
<evidence type="ECO:0000313" key="3">
    <source>
        <dbReference type="Proteomes" id="UP000252698"/>
    </source>
</evidence>
<evidence type="ECO:0000259" key="1">
    <source>
        <dbReference type="PROSITE" id="PS50943"/>
    </source>
</evidence>
<accession>A0A2Z5JN84</accession>
<dbReference type="Pfam" id="PF13560">
    <property type="entry name" value="HTH_31"/>
    <property type="match status" value="1"/>
</dbReference>
<proteinExistence type="predicted"/>
<dbReference type="KEGG" id="sata:C5746_32185"/>
<dbReference type="RefSeq" id="WP_114247259.1">
    <property type="nucleotide sequence ID" value="NZ_CP027306.1"/>
</dbReference>
<dbReference type="InterPro" id="IPR001387">
    <property type="entry name" value="Cro/C1-type_HTH"/>
</dbReference>
<name>A0A2Z5JN84_STRAR</name>
<organism evidence="2 3">
    <name type="scientific">Streptomyces atratus</name>
    <dbReference type="NCBI Taxonomy" id="1893"/>
    <lineage>
        <taxon>Bacteria</taxon>
        <taxon>Bacillati</taxon>
        <taxon>Actinomycetota</taxon>
        <taxon>Actinomycetes</taxon>
        <taxon>Kitasatosporales</taxon>
        <taxon>Streptomycetaceae</taxon>
        <taxon>Streptomyces</taxon>
    </lineage>
</organism>
<dbReference type="CDD" id="cd00093">
    <property type="entry name" value="HTH_XRE"/>
    <property type="match status" value="1"/>
</dbReference>
<dbReference type="GO" id="GO:0003677">
    <property type="term" value="F:DNA binding"/>
    <property type="evidence" value="ECO:0007669"/>
    <property type="project" value="InterPro"/>
</dbReference>
<reference evidence="2 3" key="1">
    <citation type="journal article" date="2018" name="Front. Microbiol.">
        <title>Genome Sequencing of Streptomyces atratus SCSIOZH16 and Activation Production of Nocardamine via Metabolic Engineering.</title>
        <authorList>
            <person name="Li Y."/>
            <person name="Zhang C."/>
            <person name="Liu C."/>
            <person name="Ju J."/>
            <person name="Ma J."/>
        </authorList>
    </citation>
    <scope>NUCLEOTIDE SEQUENCE [LARGE SCALE GENOMIC DNA]</scope>
    <source>
        <strain evidence="2 3">SCSIO_ZH16</strain>
    </source>
</reference>
<dbReference type="InterPro" id="IPR010982">
    <property type="entry name" value="Lambda_DNA-bd_dom_sf"/>
</dbReference>
<feature type="domain" description="HTH cro/C1-type" evidence="1">
    <location>
        <begin position="21"/>
        <end position="50"/>
    </location>
</feature>
<dbReference type="InterPro" id="IPR043917">
    <property type="entry name" value="DUF5753"/>
</dbReference>
<dbReference type="GeneID" id="95523033"/>
<dbReference type="SUPFAM" id="SSF47413">
    <property type="entry name" value="lambda repressor-like DNA-binding domains"/>
    <property type="match status" value="1"/>
</dbReference>
<dbReference type="Pfam" id="PF19054">
    <property type="entry name" value="DUF5753"/>
    <property type="match status" value="1"/>
</dbReference>
<gene>
    <name evidence="2" type="ORF">C5746_32185</name>
</gene>
<protein>
    <submittedName>
        <fullName evidence="2">Transcriptional regulator</fullName>
    </submittedName>
</protein>
<dbReference type="Gene3D" id="1.10.260.40">
    <property type="entry name" value="lambda repressor-like DNA-binding domains"/>
    <property type="match status" value="1"/>
</dbReference>
<dbReference type="Proteomes" id="UP000252698">
    <property type="component" value="Chromosome"/>
</dbReference>
<dbReference type="AlphaFoldDB" id="A0A2Z5JN84"/>
<sequence>MPQPKDLDPYADARSFYGSELRRLREAAGMSQSELGDKAFCSGTYIGLFEMAERRPQEDMSRIFDELLGSGKHLQRLCRLARKSKVAGYFADAAELEKRARSIEEYAPMLMPGVLQTRAYATALTRGTMRRASDEEVERTVSARMERAQLFSCENGPDFWVIIHEAALRVPIGGLRAMRDQLAHLVETVRAHPHAILQVLPFSAGFHPFLNTMSSLMQFVDAPPVVYTEGAYTGQLIEDAALVAQYRSAYDLARAVALSPEASLALITSAAKDYDR</sequence>
<dbReference type="PROSITE" id="PS50943">
    <property type="entry name" value="HTH_CROC1"/>
    <property type="match status" value="1"/>
</dbReference>